<dbReference type="KEGG" id="wct:WS74_0838"/>
<dbReference type="Pfam" id="PF11753">
    <property type="entry name" value="DUF3310"/>
    <property type="match status" value="1"/>
</dbReference>
<dbReference type="InterPro" id="IPR021739">
    <property type="entry name" value="SaV-like"/>
</dbReference>
<gene>
    <name evidence="1" type="ORF">WS74_0838</name>
</gene>
<reference evidence="2" key="2">
    <citation type="submission" date="2014-08" db="EMBL/GenBank/DDBJ databases">
        <title>Complete genome of Weissella ceti strain WS74 isolated from diseased rainbow trout in Brazil.</title>
        <authorList>
            <person name="Figueiredo H.C.P."/>
            <person name="Leal C.A.G."/>
            <person name="Pereira F.L."/>
            <person name="Soares S.C."/>
            <person name="Dorella F.A."/>
            <person name="Carvalho A.F."/>
            <person name="Azevedo V.A.C."/>
        </authorList>
    </citation>
    <scope>NUCLEOTIDE SEQUENCE [LARGE SCALE GENOMIC DNA]</scope>
    <source>
        <strain evidence="2">WS74</strain>
    </source>
</reference>
<dbReference type="RefSeq" id="WP_038536279.1">
    <property type="nucleotide sequence ID" value="NZ_CP009223.1"/>
</dbReference>
<organism evidence="1 2">
    <name type="scientific">Weissella ceti</name>
    <dbReference type="NCBI Taxonomy" id="759620"/>
    <lineage>
        <taxon>Bacteria</taxon>
        <taxon>Bacillati</taxon>
        <taxon>Bacillota</taxon>
        <taxon>Bacilli</taxon>
        <taxon>Lactobacillales</taxon>
        <taxon>Lactobacillaceae</taxon>
        <taxon>Weissella</taxon>
    </lineage>
</organism>
<protein>
    <recommendedName>
        <fullName evidence="3">DUF3310 domain-containing protein</fullName>
    </recommendedName>
</protein>
<evidence type="ECO:0000313" key="1">
    <source>
        <dbReference type="EMBL" id="AIM63090.1"/>
    </source>
</evidence>
<name>A0A088GHE6_9LACO</name>
<keyword evidence="2" id="KW-1185">Reference proteome</keyword>
<evidence type="ECO:0008006" key="3">
    <source>
        <dbReference type="Google" id="ProtNLM"/>
    </source>
</evidence>
<sequence length="186" mass="21058">MTKLDIAVYWDGGKRVKASQPWGISWIVWSMSHGPIRNLSEDQDAYEQELSDKSTMVLRGVTLYDSHAVKSIDSVEFDTFASIADYPEEFITWIESITNIKPVFKPGTIEDNYHPVTKPAGYQLDSGKELKDVYPELLGKEATVAGYKQAVIKYLMRYQDKNGAEDLDKAIQYIGFIKELEYGGAE</sequence>
<reference evidence="1 2" key="1">
    <citation type="journal article" date="2014" name="Genome Announc.">
        <title>Complete Genome Sequences of Fish Pathogenic Weissella ceti Strains WS74 and WS105.</title>
        <authorList>
            <person name="Figueiredo H.C."/>
            <person name="Leal C.A."/>
            <person name="Dorella F.A."/>
            <person name="Carvalho A.F."/>
            <person name="Soares S.C."/>
            <person name="Pereira F.L."/>
            <person name="Azevedo V.A."/>
        </authorList>
    </citation>
    <scope>NUCLEOTIDE SEQUENCE [LARGE SCALE GENOMIC DNA]</scope>
    <source>
        <strain evidence="1 2">WS74</strain>
    </source>
</reference>
<dbReference type="STRING" id="759620.WS105_0637"/>
<accession>A0A088GHE6</accession>
<dbReference type="EMBL" id="CP009223">
    <property type="protein sequence ID" value="AIM63090.1"/>
    <property type="molecule type" value="Genomic_DNA"/>
</dbReference>
<dbReference type="Proteomes" id="UP000029079">
    <property type="component" value="Chromosome"/>
</dbReference>
<dbReference type="AlphaFoldDB" id="A0A088GHE6"/>
<evidence type="ECO:0000313" key="2">
    <source>
        <dbReference type="Proteomes" id="UP000029079"/>
    </source>
</evidence>
<proteinExistence type="predicted"/>